<feature type="binding site" evidence="10">
    <location>
        <position position="52"/>
    </location>
    <ligand>
        <name>K(+)</name>
        <dbReference type="ChEBI" id="CHEBI:29103"/>
    </ligand>
</feature>
<comment type="cofactor">
    <cofactor evidence="10">
        <name>Mg(2+)</name>
        <dbReference type="ChEBI" id="CHEBI:18420"/>
    </cofactor>
    <text evidence="10">Binds 2 divalent ions per subunit.</text>
</comment>
<evidence type="ECO:0000256" key="11">
    <source>
        <dbReference type="RuleBase" id="RU000542"/>
    </source>
</evidence>
<dbReference type="EMBL" id="CP041969">
    <property type="protein sequence ID" value="QMV41707.1"/>
    <property type="molecule type" value="Genomic_DNA"/>
</dbReference>
<comment type="pathway">
    <text evidence="1 10">Amino-acid biosynthesis; S-adenosyl-L-methionine biosynthesis; S-adenosyl-L-methionine from L-methionine: step 1/1.</text>
</comment>
<sequence>MWGLETLSIKGRHLFTSESVTEGHPDKICDQISDAVLDAFLEVDPYARVACEVSVATGLVLVIGEISSKADFVDISAIARRTIKEIGYTRAKYGFDSSTCAVLTSLNEQSADIAQGVNAALETRDGKDIQQENEDIGAGDQGLMFGFATNETPELMPLPIALAHRLSRRLSEVRKNGKLAYLRPDGKTQVTVQYEDGKPVRVDAIVVSTQHSEDISLEQIQKDIREHVIYPEVPSEWLDADTKFFINPTGRFVIGGPQGDAGLTGRKIIVDTYGGYARHGGGAFSGKDPTKVDRSAAYAARYVAKNIVAAGLADKCEIQLAYAIGVASPVSINVDTYGTGRVAEEKLVELIVNNFDLRPAGIIKMLDLRRPIYRQTAAYGHFGRTDVDLPWERLDRVEALKQGALA</sequence>
<feature type="binding site" evidence="10">
    <location>
        <position position="26"/>
    </location>
    <ligand>
        <name>Mg(2+)</name>
        <dbReference type="ChEBI" id="CHEBI:18420"/>
    </ligand>
</feature>
<dbReference type="Gene3D" id="3.30.300.10">
    <property type="match status" value="3"/>
</dbReference>
<evidence type="ECO:0000259" key="13">
    <source>
        <dbReference type="Pfam" id="PF00438"/>
    </source>
</evidence>
<evidence type="ECO:0000256" key="10">
    <source>
        <dbReference type="HAMAP-Rule" id="MF_00086"/>
    </source>
</evidence>
<accession>A0A7G5BXM3</accession>
<dbReference type="AlphaFoldDB" id="A0A7G5BXM3"/>
<dbReference type="GO" id="GO:0000287">
    <property type="term" value="F:magnesium ion binding"/>
    <property type="evidence" value="ECO:0007669"/>
    <property type="project" value="UniProtKB-UniRule"/>
</dbReference>
<feature type="binding site" evidence="10">
    <location>
        <position position="260"/>
    </location>
    <ligand>
        <name>ATP</name>
        <dbReference type="ChEBI" id="CHEBI:30616"/>
        <note>ligand shared between two neighboring subunits</note>
    </ligand>
</feature>
<dbReference type="KEGG" id="cchl:FPL14_11310"/>
<dbReference type="NCBIfam" id="TIGR01034">
    <property type="entry name" value="metK"/>
    <property type="match status" value="1"/>
</dbReference>
<evidence type="ECO:0000313" key="16">
    <source>
        <dbReference type="EMBL" id="QMV41707.1"/>
    </source>
</evidence>
<dbReference type="Pfam" id="PF00438">
    <property type="entry name" value="S-AdoMet_synt_N"/>
    <property type="match status" value="1"/>
</dbReference>
<dbReference type="PROSITE" id="PS00377">
    <property type="entry name" value="ADOMET_SYNTHASE_2"/>
    <property type="match status" value="1"/>
</dbReference>
<keyword evidence="4 10" id="KW-0808">Transferase</keyword>
<dbReference type="SUPFAM" id="SSF55973">
    <property type="entry name" value="S-adenosylmethionine synthetase"/>
    <property type="match status" value="3"/>
</dbReference>
<feature type="binding site" description="in other chain" evidence="10">
    <location>
        <begin position="266"/>
        <end position="267"/>
    </location>
    <ligand>
        <name>ATP</name>
        <dbReference type="ChEBI" id="CHEBI:30616"/>
        <note>ligand shared between two neighboring subunits</note>
    </ligand>
</feature>
<dbReference type="FunFam" id="3.30.300.10:FF:000004">
    <property type="entry name" value="S-adenosylmethionine synthase"/>
    <property type="match status" value="1"/>
</dbReference>
<feature type="binding site" description="in other chain" evidence="10">
    <location>
        <begin position="185"/>
        <end position="187"/>
    </location>
    <ligand>
        <name>ATP</name>
        <dbReference type="ChEBI" id="CHEBI:30616"/>
        <note>ligand shared between two neighboring subunits</note>
    </ligand>
</feature>
<keyword evidence="7 10" id="KW-0067">ATP-binding</keyword>
<evidence type="ECO:0000256" key="2">
    <source>
        <dbReference type="ARBA" id="ARBA00009685"/>
    </source>
</evidence>
<dbReference type="HAMAP" id="MF_00086">
    <property type="entry name" value="S_AdoMet_synth1"/>
    <property type="match status" value="1"/>
</dbReference>
<feature type="domain" description="S-adenosylmethionine synthetase C-terminal" evidence="15">
    <location>
        <begin position="254"/>
        <end position="393"/>
    </location>
</feature>
<dbReference type="GO" id="GO:0005524">
    <property type="term" value="F:ATP binding"/>
    <property type="evidence" value="ECO:0007669"/>
    <property type="project" value="UniProtKB-UniRule"/>
</dbReference>
<dbReference type="InterPro" id="IPR002133">
    <property type="entry name" value="S-AdoMet_synthetase"/>
</dbReference>
<dbReference type="InterPro" id="IPR022629">
    <property type="entry name" value="S-AdoMet_synt_central"/>
</dbReference>
<dbReference type="FunFam" id="3.30.300.10:FF:000003">
    <property type="entry name" value="S-adenosylmethionine synthase"/>
    <property type="match status" value="1"/>
</dbReference>
<evidence type="ECO:0000256" key="4">
    <source>
        <dbReference type="ARBA" id="ARBA00022679"/>
    </source>
</evidence>
<dbReference type="GO" id="GO:0006556">
    <property type="term" value="P:S-adenosylmethionine biosynthetic process"/>
    <property type="evidence" value="ECO:0007669"/>
    <property type="project" value="UniProtKB-UniRule"/>
</dbReference>
<evidence type="ECO:0000313" key="17">
    <source>
        <dbReference type="Proteomes" id="UP000515679"/>
    </source>
</evidence>
<dbReference type="InterPro" id="IPR022628">
    <property type="entry name" value="S-AdoMet_synt_N"/>
</dbReference>
<protein>
    <recommendedName>
        <fullName evidence="10">S-adenosylmethionine synthase</fullName>
        <shortName evidence="10">AdoMet synthase</shortName>
        <ecNumber evidence="10">2.5.1.6</ecNumber>
    </recommendedName>
    <alternativeName>
        <fullName evidence="10">MAT</fullName>
    </alternativeName>
    <alternativeName>
        <fullName evidence="10">Methionine adenosyltransferase</fullName>
    </alternativeName>
</protein>
<feature type="binding site" evidence="10">
    <location>
        <position position="287"/>
    </location>
    <ligand>
        <name>ATP</name>
        <dbReference type="ChEBI" id="CHEBI:30616"/>
        <note>ligand shared between two neighboring subunits</note>
    </ligand>
</feature>
<dbReference type="InterPro" id="IPR022630">
    <property type="entry name" value="S-AdoMet_synt_C"/>
</dbReference>
<comment type="cofactor">
    <cofactor evidence="10">
        <name>K(+)</name>
        <dbReference type="ChEBI" id="CHEBI:29103"/>
    </cofactor>
    <text evidence="10">Binds 1 potassium ion per subunit.</text>
</comment>
<dbReference type="PROSITE" id="PS00376">
    <property type="entry name" value="ADOMET_SYNTHASE_1"/>
    <property type="match status" value="1"/>
</dbReference>
<comment type="subcellular location">
    <subcellularLocation>
        <location evidence="10 11">Cytoplasm</location>
    </subcellularLocation>
</comment>
<organism evidence="16 17">
    <name type="scientific">Cohnella cholangitidis</name>
    <dbReference type="NCBI Taxonomy" id="2598458"/>
    <lineage>
        <taxon>Bacteria</taxon>
        <taxon>Bacillati</taxon>
        <taxon>Bacillota</taxon>
        <taxon>Bacilli</taxon>
        <taxon>Bacillales</taxon>
        <taxon>Paenibacillaceae</taxon>
        <taxon>Cohnella</taxon>
    </lineage>
</organism>
<dbReference type="GO" id="GO:0006730">
    <property type="term" value="P:one-carbon metabolic process"/>
    <property type="evidence" value="ECO:0007669"/>
    <property type="project" value="UniProtKB-KW"/>
</dbReference>
<evidence type="ECO:0000256" key="1">
    <source>
        <dbReference type="ARBA" id="ARBA00005224"/>
    </source>
</evidence>
<feature type="region of interest" description="Flexible loop" evidence="10">
    <location>
        <begin position="109"/>
        <end position="119"/>
    </location>
</feature>
<feature type="binding site" evidence="10">
    <location>
        <position position="283"/>
    </location>
    <ligand>
        <name>ATP</name>
        <dbReference type="ChEBI" id="CHEBI:30616"/>
        <note>ligand shared between two neighboring subunits</note>
    </ligand>
</feature>
<feature type="domain" description="S-adenosylmethionine synthetase central" evidence="14">
    <location>
        <begin position="135"/>
        <end position="252"/>
    </location>
</feature>
<comment type="function">
    <text evidence="10">Catalyzes the formation of S-adenosylmethionine (AdoMet) from methionine and ATP. The overall synthetic reaction is composed of two sequential steps, AdoMet formation and the subsequent tripolyphosphate hydrolysis which occurs prior to release of AdoMet from the enzyme.</text>
</comment>
<feature type="binding site" description="in other chain" evidence="10">
    <location>
        <position position="65"/>
    </location>
    <ligand>
        <name>L-methionine</name>
        <dbReference type="ChEBI" id="CHEBI:57844"/>
        <note>ligand shared between two neighboring subunits</note>
    </ligand>
</feature>
<evidence type="ECO:0000256" key="5">
    <source>
        <dbReference type="ARBA" id="ARBA00022723"/>
    </source>
</evidence>
<dbReference type="InterPro" id="IPR022636">
    <property type="entry name" value="S-AdoMet_synthetase_sfam"/>
</dbReference>
<dbReference type="Proteomes" id="UP000515679">
    <property type="component" value="Chromosome"/>
</dbReference>
<dbReference type="GO" id="GO:0005737">
    <property type="term" value="C:cytoplasm"/>
    <property type="evidence" value="ECO:0007669"/>
    <property type="project" value="UniProtKB-SubCell"/>
</dbReference>
<feature type="binding site" description="in other chain" evidence="10">
    <location>
        <position position="24"/>
    </location>
    <ligand>
        <name>ATP</name>
        <dbReference type="ChEBI" id="CHEBI:30616"/>
        <note>ligand shared between two neighboring subunits</note>
    </ligand>
</feature>
<keyword evidence="10" id="KW-0963">Cytoplasm</keyword>
<evidence type="ECO:0000256" key="8">
    <source>
        <dbReference type="ARBA" id="ARBA00022842"/>
    </source>
</evidence>
<evidence type="ECO:0000259" key="14">
    <source>
        <dbReference type="Pfam" id="PF02772"/>
    </source>
</evidence>
<evidence type="ECO:0000256" key="12">
    <source>
        <dbReference type="RuleBase" id="RU004462"/>
    </source>
</evidence>
<feature type="binding site" description="in other chain" evidence="10">
    <location>
        <position position="291"/>
    </location>
    <ligand>
        <name>L-methionine</name>
        <dbReference type="ChEBI" id="CHEBI:57844"/>
        <note>ligand shared between two neighboring subunits</note>
    </ligand>
</feature>
<dbReference type="EC" id="2.5.1.6" evidence="10"/>
<keyword evidence="5 10" id="KW-0479">Metal-binding</keyword>
<keyword evidence="17" id="KW-1185">Reference proteome</keyword>
<feature type="domain" description="S-adenosylmethionine synthetase N-terminal" evidence="13">
    <location>
        <begin position="13"/>
        <end position="111"/>
    </location>
</feature>
<reference evidence="16 17" key="1">
    <citation type="submission" date="2019-07" db="EMBL/GenBank/DDBJ databases">
        <authorList>
            <person name="Kim J.K."/>
            <person name="Cheong H.-M."/>
            <person name="Choi Y."/>
            <person name="Hwang K.J."/>
            <person name="Lee S."/>
            <person name="Choi C."/>
        </authorList>
    </citation>
    <scope>NUCLEOTIDE SEQUENCE [LARGE SCALE GENOMIC DNA]</scope>
    <source>
        <strain evidence="16 17">KS 22</strain>
    </source>
</reference>
<comment type="similarity">
    <text evidence="2 10 12">Belongs to the AdoMet synthase family.</text>
</comment>
<evidence type="ECO:0000259" key="15">
    <source>
        <dbReference type="Pfam" id="PF02773"/>
    </source>
</evidence>
<dbReference type="GO" id="GO:0004478">
    <property type="term" value="F:methionine adenosyltransferase activity"/>
    <property type="evidence" value="ECO:0007669"/>
    <property type="project" value="UniProtKB-UniRule"/>
</dbReference>
<dbReference type="PIRSF" id="PIRSF000497">
    <property type="entry name" value="MAT"/>
    <property type="match status" value="1"/>
</dbReference>
<keyword evidence="3 10" id="KW-0554">One-carbon metabolism</keyword>
<keyword evidence="9 10" id="KW-0630">Potassium</keyword>
<name>A0A7G5BXM3_9BACL</name>
<keyword evidence="8 10" id="KW-0460">Magnesium</keyword>
<dbReference type="PANTHER" id="PTHR11964">
    <property type="entry name" value="S-ADENOSYLMETHIONINE SYNTHETASE"/>
    <property type="match status" value="1"/>
</dbReference>
<keyword evidence="6 10" id="KW-0547">Nucleotide-binding</keyword>
<proteinExistence type="inferred from homology"/>
<evidence type="ECO:0000256" key="7">
    <source>
        <dbReference type="ARBA" id="ARBA00022840"/>
    </source>
</evidence>
<evidence type="ECO:0000256" key="3">
    <source>
        <dbReference type="ARBA" id="ARBA00022563"/>
    </source>
</evidence>
<gene>
    <name evidence="10" type="primary">metK</name>
    <name evidence="16" type="ORF">FPL14_11310</name>
</gene>
<feature type="binding site" description="in other chain" evidence="10">
    <location>
        <begin position="251"/>
        <end position="252"/>
    </location>
    <ligand>
        <name>ATP</name>
        <dbReference type="ChEBI" id="CHEBI:30616"/>
        <note>ligand shared between two neighboring subunits</note>
    </ligand>
</feature>
<feature type="binding site" evidence="10">
    <location>
        <position position="260"/>
    </location>
    <ligand>
        <name>L-methionine</name>
        <dbReference type="ChEBI" id="CHEBI:57844"/>
        <note>ligand shared between two neighboring subunits</note>
    </ligand>
</feature>
<dbReference type="CDD" id="cd18079">
    <property type="entry name" value="S-AdoMet_synt"/>
    <property type="match status" value="1"/>
</dbReference>
<comment type="catalytic activity">
    <reaction evidence="10">
        <text>L-methionine + ATP + H2O = S-adenosyl-L-methionine + phosphate + diphosphate</text>
        <dbReference type="Rhea" id="RHEA:21080"/>
        <dbReference type="ChEBI" id="CHEBI:15377"/>
        <dbReference type="ChEBI" id="CHEBI:30616"/>
        <dbReference type="ChEBI" id="CHEBI:33019"/>
        <dbReference type="ChEBI" id="CHEBI:43474"/>
        <dbReference type="ChEBI" id="CHEBI:57844"/>
        <dbReference type="ChEBI" id="CHEBI:59789"/>
        <dbReference type="EC" id="2.5.1.6"/>
    </reaction>
</comment>
<comment type="subunit">
    <text evidence="10">Homotetramer; dimer of dimers.</text>
</comment>
<dbReference type="InterPro" id="IPR022631">
    <property type="entry name" value="ADOMET_SYNTHASE_CS"/>
</dbReference>
<evidence type="ECO:0000256" key="9">
    <source>
        <dbReference type="ARBA" id="ARBA00022958"/>
    </source>
</evidence>
<evidence type="ECO:0000256" key="6">
    <source>
        <dbReference type="ARBA" id="ARBA00022741"/>
    </source>
</evidence>
<dbReference type="Pfam" id="PF02772">
    <property type="entry name" value="S-AdoMet_synt_M"/>
    <property type="match status" value="1"/>
</dbReference>
<dbReference type="Pfam" id="PF02773">
    <property type="entry name" value="S-AdoMet_synt_C"/>
    <property type="match status" value="1"/>
</dbReference>
<feature type="binding site" description="in other chain" evidence="10">
    <location>
        <position position="109"/>
    </location>
    <ligand>
        <name>L-methionine</name>
        <dbReference type="ChEBI" id="CHEBI:57844"/>
        <note>ligand shared between two neighboring subunits</note>
    </ligand>
</feature>
<dbReference type="UniPathway" id="UPA00315">
    <property type="reaction ID" value="UER00080"/>
</dbReference>